<dbReference type="Proteomes" id="UP000682733">
    <property type="component" value="Unassembled WGS sequence"/>
</dbReference>
<proteinExistence type="predicted"/>
<organism evidence="2 3">
    <name type="scientific">Didymodactylos carnosus</name>
    <dbReference type="NCBI Taxonomy" id="1234261"/>
    <lineage>
        <taxon>Eukaryota</taxon>
        <taxon>Metazoa</taxon>
        <taxon>Spiralia</taxon>
        <taxon>Gnathifera</taxon>
        <taxon>Rotifera</taxon>
        <taxon>Eurotatoria</taxon>
        <taxon>Bdelloidea</taxon>
        <taxon>Philodinida</taxon>
        <taxon>Philodinidae</taxon>
        <taxon>Didymodactylos</taxon>
    </lineage>
</organism>
<accession>A0A8S2T8N7</accession>
<protein>
    <submittedName>
        <fullName evidence="2">Uncharacterized protein</fullName>
    </submittedName>
</protein>
<evidence type="ECO:0000313" key="1">
    <source>
        <dbReference type="EMBL" id="CAF1484224.1"/>
    </source>
</evidence>
<name>A0A8S2T8N7_9BILA</name>
<dbReference type="AlphaFoldDB" id="A0A8S2T8N7"/>
<dbReference type="Proteomes" id="UP000677228">
    <property type="component" value="Unassembled WGS sequence"/>
</dbReference>
<gene>
    <name evidence="1" type="ORF">OVA965_LOCUS36205</name>
    <name evidence="2" type="ORF">TMI583_LOCUS37211</name>
</gene>
<sequence length="128" mass="14855">MVSQLRYLIKIWIVSQLRRYVITSTFPKHYELLFKIRLYKSSPPYTVGPHCTKLCRYVCGRGECYPFSYYDELTHVCLCSAGNYRSKTGHLPFEIATYGPNCQQTYENPCLNATVTDELFPLAYTNQG</sequence>
<reference evidence="2" key="1">
    <citation type="submission" date="2021-02" db="EMBL/GenBank/DDBJ databases">
        <authorList>
            <person name="Nowell W R."/>
        </authorList>
    </citation>
    <scope>NUCLEOTIDE SEQUENCE</scope>
</reference>
<comment type="caution">
    <text evidence="2">The sequence shown here is derived from an EMBL/GenBank/DDBJ whole genome shotgun (WGS) entry which is preliminary data.</text>
</comment>
<evidence type="ECO:0000313" key="2">
    <source>
        <dbReference type="EMBL" id="CAF4274375.1"/>
    </source>
</evidence>
<evidence type="ECO:0000313" key="3">
    <source>
        <dbReference type="Proteomes" id="UP000682733"/>
    </source>
</evidence>
<dbReference type="EMBL" id="CAJNOK010032463">
    <property type="protein sequence ID" value="CAF1484224.1"/>
    <property type="molecule type" value="Genomic_DNA"/>
</dbReference>
<dbReference type="EMBL" id="CAJOBA010054411">
    <property type="protein sequence ID" value="CAF4274375.1"/>
    <property type="molecule type" value="Genomic_DNA"/>
</dbReference>